<dbReference type="GO" id="GO:0003677">
    <property type="term" value="F:DNA binding"/>
    <property type="evidence" value="ECO:0007669"/>
    <property type="project" value="UniProtKB-KW"/>
</dbReference>
<evidence type="ECO:0000259" key="9">
    <source>
        <dbReference type="Pfam" id="PF08281"/>
    </source>
</evidence>
<evidence type="ECO:0000256" key="6">
    <source>
        <dbReference type="RuleBase" id="RU000716"/>
    </source>
</evidence>
<evidence type="ECO:0000256" key="4">
    <source>
        <dbReference type="ARBA" id="ARBA00023125"/>
    </source>
</evidence>
<dbReference type="InterPro" id="IPR013325">
    <property type="entry name" value="RNA_pol_sigma_r2"/>
</dbReference>
<dbReference type="InterPro" id="IPR036388">
    <property type="entry name" value="WH-like_DNA-bd_sf"/>
</dbReference>
<dbReference type="GO" id="GO:0006352">
    <property type="term" value="P:DNA-templated transcription initiation"/>
    <property type="evidence" value="ECO:0007669"/>
    <property type="project" value="InterPro"/>
</dbReference>
<dbReference type="CDD" id="cd06171">
    <property type="entry name" value="Sigma70_r4"/>
    <property type="match status" value="1"/>
</dbReference>
<keyword evidence="11" id="KW-1185">Reference proteome</keyword>
<dbReference type="AlphaFoldDB" id="A0A6G7XJS8"/>
<dbReference type="NCBIfam" id="NF007228">
    <property type="entry name" value="PRK09646.1"/>
    <property type="match status" value="1"/>
</dbReference>
<dbReference type="InterPro" id="IPR000838">
    <property type="entry name" value="RNA_pol_sigma70_ECF_CS"/>
</dbReference>
<feature type="domain" description="RNA polymerase sigma-70 region 2" evidence="8">
    <location>
        <begin position="36"/>
        <end position="103"/>
    </location>
</feature>
<sequence length="195" mass="21585">MVIDGVEIPEDGSGSDPADTALARSASGDRNAFAELYDMMSARVFGLILRVLVDRSQSEEVLQEVFLEVWQSAASFDQDRGRARSWILTIAHRRAVDRVRSASSRARREERVGLQDLHSPVASVEDHVQVLVDGSRATQALDTLPESQRQTIVLAYFGGYSQREISALLGAPLGTVKTRMRDGLSRLRTEMEVAR</sequence>
<evidence type="ECO:0000256" key="5">
    <source>
        <dbReference type="ARBA" id="ARBA00023163"/>
    </source>
</evidence>
<accession>A0A6G7XJS8</accession>
<dbReference type="SUPFAM" id="SSF88659">
    <property type="entry name" value="Sigma3 and sigma4 domains of RNA polymerase sigma factors"/>
    <property type="match status" value="1"/>
</dbReference>
<dbReference type="InterPro" id="IPR007627">
    <property type="entry name" value="RNA_pol_sigma70_r2"/>
</dbReference>
<dbReference type="KEGG" id="lvi:G7068_10450"/>
<dbReference type="InterPro" id="IPR013249">
    <property type="entry name" value="RNA_pol_sigma70_r4_t2"/>
</dbReference>
<dbReference type="InterPro" id="IPR013324">
    <property type="entry name" value="RNA_pol_sigma_r3/r4-like"/>
</dbReference>
<keyword evidence="3 6" id="KW-0731">Sigma factor</keyword>
<evidence type="ECO:0000256" key="1">
    <source>
        <dbReference type="ARBA" id="ARBA00010641"/>
    </source>
</evidence>
<evidence type="ECO:0000256" key="7">
    <source>
        <dbReference type="SAM" id="MobiDB-lite"/>
    </source>
</evidence>
<dbReference type="GO" id="GO:0016987">
    <property type="term" value="F:sigma factor activity"/>
    <property type="evidence" value="ECO:0007669"/>
    <property type="project" value="UniProtKB-KW"/>
</dbReference>
<dbReference type="EMBL" id="CP049863">
    <property type="protein sequence ID" value="QIK64825.1"/>
    <property type="molecule type" value="Genomic_DNA"/>
</dbReference>
<dbReference type="PROSITE" id="PS01063">
    <property type="entry name" value="SIGMA70_ECF"/>
    <property type="match status" value="1"/>
</dbReference>
<organism evidence="10 11">
    <name type="scientific">Leucobacter viscericola</name>
    <dbReference type="NCBI Taxonomy" id="2714935"/>
    <lineage>
        <taxon>Bacteria</taxon>
        <taxon>Bacillati</taxon>
        <taxon>Actinomycetota</taxon>
        <taxon>Actinomycetes</taxon>
        <taxon>Micrococcales</taxon>
        <taxon>Microbacteriaceae</taxon>
        <taxon>Leucobacter</taxon>
    </lineage>
</organism>
<dbReference type="Gene3D" id="1.10.1740.10">
    <property type="match status" value="1"/>
</dbReference>
<dbReference type="Gene3D" id="1.10.10.10">
    <property type="entry name" value="Winged helix-like DNA-binding domain superfamily/Winged helix DNA-binding domain"/>
    <property type="match status" value="1"/>
</dbReference>
<dbReference type="Proteomes" id="UP000502677">
    <property type="component" value="Chromosome"/>
</dbReference>
<protein>
    <recommendedName>
        <fullName evidence="6">RNA polymerase sigma factor</fullName>
    </recommendedName>
</protein>
<comment type="similarity">
    <text evidence="1 6">Belongs to the sigma-70 factor family. ECF subfamily.</text>
</comment>
<dbReference type="PANTHER" id="PTHR43133:SF66">
    <property type="entry name" value="ECF RNA POLYMERASE SIGMA FACTOR SIGK"/>
    <property type="match status" value="1"/>
</dbReference>
<evidence type="ECO:0000259" key="8">
    <source>
        <dbReference type="Pfam" id="PF04542"/>
    </source>
</evidence>
<evidence type="ECO:0000313" key="10">
    <source>
        <dbReference type="EMBL" id="QIK64825.1"/>
    </source>
</evidence>
<evidence type="ECO:0000256" key="3">
    <source>
        <dbReference type="ARBA" id="ARBA00023082"/>
    </source>
</evidence>
<evidence type="ECO:0000256" key="2">
    <source>
        <dbReference type="ARBA" id="ARBA00023015"/>
    </source>
</evidence>
<name>A0A6G7XJS8_9MICO</name>
<dbReference type="InterPro" id="IPR039425">
    <property type="entry name" value="RNA_pol_sigma-70-like"/>
</dbReference>
<dbReference type="Pfam" id="PF08281">
    <property type="entry name" value="Sigma70_r4_2"/>
    <property type="match status" value="1"/>
</dbReference>
<reference evidence="10 11" key="1">
    <citation type="submission" date="2020-03" db="EMBL/GenBank/DDBJ databases">
        <title>Leucobacter sp. nov., isolated from beetles.</title>
        <authorList>
            <person name="Hyun D.-W."/>
            <person name="Bae J.-W."/>
        </authorList>
    </citation>
    <scope>NUCLEOTIDE SEQUENCE [LARGE SCALE GENOMIC DNA]</scope>
    <source>
        <strain evidence="10 11">HDW9C</strain>
    </source>
</reference>
<dbReference type="NCBIfam" id="TIGR02937">
    <property type="entry name" value="sigma70-ECF"/>
    <property type="match status" value="1"/>
</dbReference>
<gene>
    <name evidence="10" type="ORF">G7068_10450</name>
</gene>
<keyword evidence="4 6" id="KW-0238">DNA-binding</keyword>
<evidence type="ECO:0000313" key="11">
    <source>
        <dbReference type="Proteomes" id="UP000502677"/>
    </source>
</evidence>
<proteinExistence type="inferred from homology"/>
<keyword evidence="2 6" id="KW-0805">Transcription regulation</keyword>
<dbReference type="SUPFAM" id="SSF88946">
    <property type="entry name" value="Sigma2 domain of RNA polymerase sigma factors"/>
    <property type="match status" value="1"/>
</dbReference>
<dbReference type="GO" id="GO:0006950">
    <property type="term" value="P:response to stress"/>
    <property type="evidence" value="ECO:0007669"/>
    <property type="project" value="UniProtKB-ARBA"/>
</dbReference>
<dbReference type="InterPro" id="IPR014284">
    <property type="entry name" value="RNA_pol_sigma-70_dom"/>
</dbReference>
<keyword evidence="5 6" id="KW-0804">Transcription</keyword>
<dbReference type="Pfam" id="PF04542">
    <property type="entry name" value="Sigma70_r2"/>
    <property type="match status" value="1"/>
</dbReference>
<feature type="domain" description="RNA polymerase sigma factor 70 region 4 type 2" evidence="9">
    <location>
        <begin position="138"/>
        <end position="187"/>
    </location>
</feature>
<feature type="region of interest" description="Disordered" evidence="7">
    <location>
        <begin position="1"/>
        <end position="22"/>
    </location>
</feature>
<dbReference type="PANTHER" id="PTHR43133">
    <property type="entry name" value="RNA POLYMERASE ECF-TYPE SIGMA FACTO"/>
    <property type="match status" value="1"/>
</dbReference>